<accession>A0A497EWZ8</accession>
<protein>
    <recommendedName>
        <fullName evidence="3">ATPase</fullName>
    </recommendedName>
</protein>
<dbReference type="AlphaFoldDB" id="A0A497EWZ8"/>
<gene>
    <name evidence="1" type="ORF">DRJ33_05310</name>
</gene>
<organism evidence="1 2">
    <name type="scientific">Thermoproteota archaeon</name>
    <dbReference type="NCBI Taxonomy" id="2056631"/>
    <lineage>
        <taxon>Archaea</taxon>
        <taxon>Thermoproteota</taxon>
    </lineage>
</organism>
<dbReference type="EMBL" id="QMQX01000089">
    <property type="protein sequence ID" value="RLE51717.1"/>
    <property type="molecule type" value="Genomic_DNA"/>
</dbReference>
<dbReference type="InterPro" id="IPR027417">
    <property type="entry name" value="P-loop_NTPase"/>
</dbReference>
<evidence type="ECO:0000313" key="1">
    <source>
        <dbReference type="EMBL" id="RLE51717.1"/>
    </source>
</evidence>
<evidence type="ECO:0000313" key="2">
    <source>
        <dbReference type="Proteomes" id="UP000272051"/>
    </source>
</evidence>
<comment type="caution">
    <text evidence="1">The sequence shown here is derived from an EMBL/GenBank/DDBJ whole genome shotgun (WGS) entry which is preliminary data.</text>
</comment>
<name>A0A497EWZ8_9CREN</name>
<dbReference type="Gene3D" id="3.40.50.300">
    <property type="entry name" value="P-loop containing nucleotide triphosphate hydrolases"/>
    <property type="match status" value="1"/>
</dbReference>
<proteinExistence type="predicted"/>
<reference evidence="1 2" key="1">
    <citation type="submission" date="2018-06" db="EMBL/GenBank/DDBJ databases">
        <title>Extensive metabolic versatility and redundancy in microbially diverse, dynamic hydrothermal sediments.</title>
        <authorList>
            <person name="Dombrowski N."/>
            <person name="Teske A."/>
            <person name="Baker B.J."/>
        </authorList>
    </citation>
    <scope>NUCLEOTIDE SEQUENCE [LARGE SCALE GENOMIC DNA]</scope>
    <source>
        <strain evidence="1">B34_G17</strain>
    </source>
</reference>
<evidence type="ECO:0008006" key="3">
    <source>
        <dbReference type="Google" id="ProtNLM"/>
    </source>
</evidence>
<dbReference type="SUPFAM" id="SSF52540">
    <property type="entry name" value="P-loop containing nucleoside triphosphate hydrolases"/>
    <property type="match status" value="1"/>
</dbReference>
<dbReference type="Proteomes" id="UP000272051">
    <property type="component" value="Unassembled WGS sequence"/>
</dbReference>
<sequence length="289" mass="33116">MVMPTLVFVCGALPESSGKTTVARALISELVKKGFLALPFKPLSSHSFWWRHETYLTCLERGSLFSYDIFEIAKEFKVGIPVEVLNPIDILLSPLVLSISSVGGLEEYPHIRLFDNLAMSRFTYVDDDIKHVYCYRDLEQTRQLLEKVADKAEQVVEVKSVQDFLKLQRKFYLKSIETCFKQVEKDADFIIIEGYGDLVYPWKKVEESKLILVAAPGYLLVYETTKFFKAIKQVSRPPLARFAEISRLVKPIVVEKLPPLTEPELKQPILSYRYSSAIKAVLDVLDQVR</sequence>